<dbReference type="HOGENOM" id="CLU_066816_0_0_12"/>
<organism evidence="3 4">
    <name type="scientific">Salinispira pacifica</name>
    <dbReference type="NCBI Taxonomy" id="1307761"/>
    <lineage>
        <taxon>Bacteria</taxon>
        <taxon>Pseudomonadati</taxon>
        <taxon>Spirochaetota</taxon>
        <taxon>Spirochaetia</taxon>
        <taxon>Spirochaetales</taxon>
        <taxon>Spirochaetaceae</taxon>
        <taxon>Salinispira</taxon>
    </lineage>
</organism>
<feature type="domain" description="PASTA" evidence="2">
    <location>
        <begin position="56"/>
        <end position="123"/>
    </location>
</feature>
<reference evidence="3 4" key="1">
    <citation type="journal article" date="2015" name="Stand. Genomic Sci.">
        <title>Complete genome sequence and description of Salinispira pacifica gen. nov., sp. nov., a novel spirochaete isolated form a hypersaline microbial mat.</title>
        <authorList>
            <person name="Ben Hania W."/>
            <person name="Joseph M."/>
            <person name="Schumann P."/>
            <person name="Bunk B."/>
            <person name="Fiebig A."/>
            <person name="Sproer C."/>
            <person name="Klenk H.P."/>
            <person name="Fardeau M.L."/>
            <person name="Spring S."/>
        </authorList>
    </citation>
    <scope>NUCLEOTIDE SEQUENCE [LARGE SCALE GENOMIC DNA]</scope>
    <source>
        <strain evidence="3 4">L21-RPul-D2</strain>
    </source>
</reference>
<protein>
    <submittedName>
        <fullName evidence="3">Serine/threonine protein kinase PrkC, regulator of stationary phase</fullName>
    </submittedName>
</protein>
<keyword evidence="1" id="KW-0812">Transmembrane</keyword>
<dbReference type="OrthoDB" id="367225at2"/>
<dbReference type="GO" id="GO:0004674">
    <property type="term" value="F:protein serine/threonine kinase activity"/>
    <property type="evidence" value="ECO:0007669"/>
    <property type="project" value="UniProtKB-KW"/>
</dbReference>
<evidence type="ECO:0000313" key="4">
    <source>
        <dbReference type="Proteomes" id="UP000018680"/>
    </source>
</evidence>
<keyword evidence="3" id="KW-0723">Serine/threonine-protein kinase</keyword>
<gene>
    <name evidence="3" type="ORF">L21SP2_0855</name>
</gene>
<keyword evidence="1" id="KW-1133">Transmembrane helix</keyword>
<proteinExistence type="predicted"/>
<keyword evidence="1" id="KW-0472">Membrane</keyword>
<keyword evidence="3" id="KW-0808">Transferase</keyword>
<accession>V5WF62</accession>
<dbReference type="InterPro" id="IPR005543">
    <property type="entry name" value="PASTA_dom"/>
</dbReference>
<dbReference type="Proteomes" id="UP000018680">
    <property type="component" value="Chromosome"/>
</dbReference>
<dbReference type="STRING" id="1307761.L21SP2_0855"/>
<dbReference type="EMBL" id="CP006939">
    <property type="protein sequence ID" value="AHC14275.1"/>
    <property type="molecule type" value="Genomic_DNA"/>
</dbReference>
<dbReference type="eggNOG" id="COG2815">
    <property type="taxonomic scope" value="Bacteria"/>
</dbReference>
<dbReference type="RefSeq" id="WP_024267206.1">
    <property type="nucleotide sequence ID" value="NC_023035.1"/>
</dbReference>
<evidence type="ECO:0000259" key="2">
    <source>
        <dbReference type="PROSITE" id="PS51178"/>
    </source>
</evidence>
<keyword evidence="3" id="KW-0418">Kinase</keyword>
<name>V5WF62_9SPIO</name>
<feature type="transmembrane region" description="Helical" evidence="1">
    <location>
        <begin position="30"/>
        <end position="54"/>
    </location>
</feature>
<dbReference type="PROSITE" id="PS51178">
    <property type="entry name" value="PASTA"/>
    <property type="match status" value="3"/>
</dbReference>
<evidence type="ECO:0000313" key="3">
    <source>
        <dbReference type="EMBL" id="AHC14275.1"/>
    </source>
</evidence>
<dbReference type="KEGG" id="slr:L21SP2_0855"/>
<dbReference type="Pfam" id="PF03793">
    <property type="entry name" value="PASTA"/>
    <property type="match status" value="3"/>
</dbReference>
<keyword evidence="4" id="KW-1185">Reference proteome</keyword>
<dbReference type="AlphaFoldDB" id="V5WF62"/>
<feature type="domain" description="PASTA" evidence="2">
    <location>
        <begin position="199"/>
        <end position="269"/>
    </location>
</feature>
<sequence>MKQIFSAMQTKMKSLLPDPQEHPENRYFKILLWGFLGIFALGILAGTVTLFITLQGAEDTMIPNLKEMELVSALEELQSRGLNVRVQQRFDGDPELRGAVIEQRPDAGSQVRVGRTVQLIVSKGPVVDQVGDYLGLTLDDLRRQLAAQFATHESLLEVRNENISYIFSEEPQGTIISQEPQAGTKLSGYTDLKLLVSRGPEVLGFEAPETLGLDYRQALGLLAGRSIPFVFRYSSQEDDNSIPGLVVSQFPAAGETVEPDSPLVLRITPLEPESSNEISDIFYSFIPESALPVPVRVEFTSPEGDVTPYFQTTHSGGELSFPFVLEISSQITVYADGDIITRYTVQPETAEEEGEDGEAENNG</sequence>
<evidence type="ECO:0000256" key="1">
    <source>
        <dbReference type="SAM" id="Phobius"/>
    </source>
</evidence>
<dbReference type="CDD" id="cd06577">
    <property type="entry name" value="PASTA_pknB"/>
    <property type="match status" value="3"/>
</dbReference>
<dbReference type="SMART" id="SM00740">
    <property type="entry name" value="PASTA"/>
    <property type="match status" value="3"/>
</dbReference>
<feature type="domain" description="PASTA" evidence="2">
    <location>
        <begin position="124"/>
        <end position="198"/>
    </location>
</feature>
<dbReference type="Gene3D" id="3.30.10.20">
    <property type="match status" value="2"/>
</dbReference>